<evidence type="ECO:0008006" key="12">
    <source>
        <dbReference type="Google" id="ProtNLM"/>
    </source>
</evidence>
<accession>A0ABN8RYH4</accession>
<sequence length="1469" mass="163165">MICVPFRTLNDELVGTLRYFTKDTNKDRITIYLNPTYNETKAIEITAKNYERADLSFVSTFLELGFTFTAQNKTDLTQHFTMLPCPEGTYSMGTLGCVECPPGGFLSDSVSYVAQQCERCPIGAFVSLEKQPGTRYKHCRACPRGTNTERMAGLFACNCLDGFYRTNIFGKCFECEGSEFEGLDCSGDYLDLKPGYWWAWQNYTHKERYRNFTSNINNPVPAYDPGQGQDFIDYTYPMPKPTKCPRERSCPGGVASLDNPCEPGYEGPVCGICSDGYYKQIQACRKCPTKTAVAIQLALIAAAVLLVVAIIIWYSRKNVKKTKRRALIDIVFARLKIIIGFYQVTYGLLEAFSFVRWPDALEDIAKYSEVLQLNFLQMAPLHCLIRGIKVDAFGSLYAAMALNAAVSLLFASIFWLRKLMIRLDKTLSDAEKTKKISHTKELVYRNLFFFLFVTYLSTCSKTANVLPPACRRLCINREQTLCDDYLKADYGIKCHGSQYHVRLIAAYVNLAYIFALPAFCIIVLWRQKRVFLGSEGNERYLAPQENKEIVTGLRFLYENYKTKTWYWEVIEMARKIALTSGLILVGGETRVFVGVTCVLAALYGMAFAYYAPIQDYFENNLMVSALSVTFVNLGIGAVSRIPAENRPPAEDPLLDTLMFKITVIGANTLVIGQLIIEYFSTVFHFLKQWIRHPYFSITCCQNLLLPVNDTEEDSGGIIGKDDDLKSQLEMENGKLEMTTTRRGMNSEGLEVIVEEGEIDETGIPTTKTPRGRSVKMQRYNDVDLGIGGSSAGAQVESGKAAVTKVEVHDVDVEVHGARGNMNEAREEVNVEMREQEAQTDLSLLEEMDQEAIEQLGFAYDGSLCQPEIVGDDTSNPEEWKNNQGHVTNEGCTNEAFALDIRPENEITSTMPGFKESFCTRCCVAFGLKLRQDILLVLMMIGVVVGFIVGVAINGYVNAVENPEERKTLLILIGFPGELFINMLKMLVLPLIVASLVCALAGIDTRASGKIGRRAIIYYLCTTVSAVIIGIAVVTIIKPGNRAKPSEDSEVSPYRPLDAFLDLLRTKYDEVIYDDSKTQHGGEPYNVTVDVKSLNASQLAAMKIFNNGTHNLTTVHKAPTGDLPTVLVPAGLMVDPKGTLNVVGLVVFSMVFGIFLGNLRERGAIMKSFFDALNEIVMKMIKLVMWISPIGICSLIAAKIAAVDSILESFRLLGMYTLTVTCGLGIHLLIVLPLIYFIVMHANPFKFMMRMSGAIITMIGTASSAATLPTTMRCLEENNKVDMRISRFILPLGAVLNMDGTALYEAVSALFIAQASGIKLTIPEIIITSLTSTAVSIGAAGIPQAGLVTMVIVLQAVGLPTDYIALLFSVDVLLDRLRGIVNIMGDSYGAAIVEHLSRNDLLQLELESRDPMSEQLVDLGTRFTPKCDVYGRVTVQARDDENANERLMDKERSFDENLDDDKPRLTETTF</sequence>
<feature type="transmembrane region" description="Helical" evidence="9">
    <location>
        <begin position="933"/>
        <end position="958"/>
    </location>
</feature>
<dbReference type="SUPFAM" id="SSF118215">
    <property type="entry name" value="Proton glutamate symport protein"/>
    <property type="match status" value="1"/>
</dbReference>
<feature type="transmembrane region" description="Helical" evidence="9">
    <location>
        <begin position="1287"/>
        <end position="1312"/>
    </location>
</feature>
<evidence type="ECO:0000256" key="9">
    <source>
        <dbReference type="SAM" id="Phobius"/>
    </source>
</evidence>
<comment type="subcellular location">
    <subcellularLocation>
        <location evidence="1">Membrane</location>
        <topology evidence="1">Multi-pass membrane protein</topology>
    </subcellularLocation>
</comment>
<dbReference type="PRINTS" id="PR00173">
    <property type="entry name" value="EDTRNSPORT"/>
</dbReference>
<dbReference type="EMBL" id="CALNXI010002129">
    <property type="protein sequence ID" value="CAH3183425.1"/>
    <property type="molecule type" value="Genomic_DNA"/>
</dbReference>
<feature type="transmembrane region" description="Helical" evidence="9">
    <location>
        <begin position="504"/>
        <end position="525"/>
    </location>
</feature>
<dbReference type="InterPro" id="IPR050746">
    <property type="entry name" value="DAACS"/>
</dbReference>
<dbReference type="Pfam" id="PF00375">
    <property type="entry name" value="SDF"/>
    <property type="match status" value="1"/>
</dbReference>
<feature type="transmembrane region" description="Helical" evidence="9">
    <location>
        <begin position="978"/>
        <end position="1002"/>
    </location>
</feature>
<dbReference type="InterPro" id="IPR018107">
    <property type="entry name" value="Na-dicarboxylate_symporter_CS"/>
</dbReference>
<feature type="transmembrane region" description="Helical" evidence="9">
    <location>
        <begin position="293"/>
        <end position="314"/>
    </location>
</feature>
<dbReference type="Gene3D" id="1.10.3860.10">
    <property type="entry name" value="Sodium:dicarboxylate symporter"/>
    <property type="match status" value="1"/>
</dbReference>
<dbReference type="PROSITE" id="PS00713">
    <property type="entry name" value="NA_DICARBOXYL_SYMP_1"/>
    <property type="match status" value="1"/>
</dbReference>
<feature type="transmembrane region" description="Helical" evidence="9">
    <location>
        <begin position="396"/>
        <end position="416"/>
    </location>
</feature>
<feature type="transmembrane region" description="Helical" evidence="9">
    <location>
        <begin position="1324"/>
        <end position="1345"/>
    </location>
</feature>
<keyword evidence="5 9" id="KW-1133">Transmembrane helix</keyword>
<proteinExistence type="predicted"/>
<feature type="transmembrane region" description="Helical" evidence="9">
    <location>
        <begin position="326"/>
        <end position="349"/>
    </location>
</feature>
<organism evidence="10 11">
    <name type="scientific">Porites evermanni</name>
    <dbReference type="NCBI Taxonomy" id="104178"/>
    <lineage>
        <taxon>Eukaryota</taxon>
        <taxon>Metazoa</taxon>
        <taxon>Cnidaria</taxon>
        <taxon>Anthozoa</taxon>
        <taxon>Hexacorallia</taxon>
        <taxon>Scleractinia</taxon>
        <taxon>Fungiina</taxon>
        <taxon>Poritidae</taxon>
        <taxon>Porites</taxon>
    </lineage>
</organism>
<evidence type="ECO:0000256" key="1">
    <source>
        <dbReference type="ARBA" id="ARBA00004141"/>
    </source>
</evidence>
<feature type="transmembrane region" description="Helical" evidence="9">
    <location>
        <begin position="1179"/>
        <end position="1200"/>
    </location>
</feature>
<evidence type="ECO:0000256" key="5">
    <source>
        <dbReference type="ARBA" id="ARBA00022989"/>
    </source>
</evidence>
<evidence type="ECO:0000256" key="8">
    <source>
        <dbReference type="SAM" id="MobiDB-lite"/>
    </source>
</evidence>
<dbReference type="InterPro" id="IPR001991">
    <property type="entry name" value="Na-dicarboxylate_symporter"/>
</dbReference>
<dbReference type="PANTHER" id="PTHR11958">
    <property type="entry name" value="SODIUM/DICARBOXYLATE SYMPORTER-RELATED"/>
    <property type="match status" value="1"/>
</dbReference>
<name>A0ABN8RYH4_9CNID</name>
<evidence type="ECO:0000256" key="3">
    <source>
        <dbReference type="ARBA" id="ARBA00022692"/>
    </source>
</evidence>
<evidence type="ECO:0000256" key="2">
    <source>
        <dbReference type="ARBA" id="ARBA00022448"/>
    </source>
</evidence>
<dbReference type="PANTHER" id="PTHR11958:SF63">
    <property type="entry name" value="AMINO ACID TRANSPORTER"/>
    <property type="match status" value="1"/>
</dbReference>
<keyword evidence="2" id="KW-0813">Transport</keyword>
<evidence type="ECO:0000313" key="10">
    <source>
        <dbReference type="EMBL" id="CAH3183425.1"/>
    </source>
</evidence>
<evidence type="ECO:0000313" key="11">
    <source>
        <dbReference type="Proteomes" id="UP001159427"/>
    </source>
</evidence>
<evidence type="ECO:0000256" key="4">
    <source>
        <dbReference type="ARBA" id="ARBA00022847"/>
    </source>
</evidence>
<keyword evidence="7" id="KW-0325">Glycoprotein</keyword>
<gene>
    <name evidence="10" type="ORF">PEVE_00014852</name>
</gene>
<feature type="region of interest" description="Disordered" evidence="8">
    <location>
        <begin position="1440"/>
        <end position="1469"/>
    </location>
</feature>
<keyword evidence="4" id="KW-0769">Symport</keyword>
<protein>
    <recommendedName>
        <fullName evidence="12">Amino acid transporter</fullName>
    </recommendedName>
</protein>
<comment type="caution">
    <text evidence="10">The sequence shown here is derived from an EMBL/GenBank/DDBJ whole genome shotgun (WGS) entry which is preliminary data.</text>
</comment>
<feature type="transmembrane region" description="Helical" evidence="9">
    <location>
        <begin position="591"/>
        <end position="611"/>
    </location>
</feature>
<feature type="transmembrane region" description="Helical" evidence="9">
    <location>
        <begin position="1138"/>
        <end position="1158"/>
    </location>
</feature>
<keyword evidence="6 9" id="KW-0472">Membrane</keyword>
<feature type="transmembrane region" description="Helical" evidence="9">
    <location>
        <begin position="1212"/>
        <end position="1238"/>
    </location>
</feature>
<evidence type="ECO:0000256" key="7">
    <source>
        <dbReference type="ARBA" id="ARBA00023180"/>
    </source>
</evidence>
<feature type="transmembrane region" description="Helical" evidence="9">
    <location>
        <begin position="1351"/>
        <end position="1373"/>
    </location>
</feature>
<feature type="transmembrane region" description="Helical" evidence="9">
    <location>
        <begin position="442"/>
        <end position="458"/>
    </location>
</feature>
<evidence type="ECO:0000256" key="6">
    <source>
        <dbReference type="ARBA" id="ARBA00023136"/>
    </source>
</evidence>
<feature type="transmembrane region" description="Helical" evidence="9">
    <location>
        <begin position="661"/>
        <end position="686"/>
    </location>
</feature>
<dbReference type="Proteomes" id="UP001159427">
    <property type="component" value="Unassembled WGS sequence"/>
</dbReference>
<feature type="transmembrane region" description="Helical" evidence="9">
    <location>
        <begin position="1014"/>
        <end position="1036"/>
    </location>
</feature>
<dbReference type="Gene3D" id="2.10.50.10">
    <property type="entry name" value="Tumor Necrosis Factor Receptor, subunit A, domain 2"/>
    <property type="match status" value="1"/>
</dbReference>
<feature type="transmembrane region" description="Helical" evidence="9">
    <location>
        <begin position="1250"/>
        <end position="1267"/>
    </location>
</feature>
<reference evidence="10 11" key="1">
    <citation type="submission" date="2022-05" db="EMBL/GenBank/DDBJ databases">
        <authorList>
            <consortium name="Genoscope - CEA"/>
            <person name="William W."/>
        </authorList>
    </citation>
    <scope>NUCLEOTIDE SEQUENCE [LARGE SCALE GENOMIC DNA]</scope>
</reference>
<keyword evidence="11" id="KW-1185">Reference proteome</keyword>
<dbReference type="InterPro" id="IPR036458">
    <property type="entry name" value="Na:dicarbo_symporter_sf"/>
</dbReference>
<keyword evidence="3 9" id="KW-0812">Transmembrane</keyword>